<gene>
    <name evidence="1" type="ORF">L6164_021835</name>
</gene>
<protein>
    <submittedName>
        <fullName evidence="1">Uncharacterized protein</fullName>
    </submittedName>
</protein>
<comment type="caution">
    <text evidence="1">The sequence shown here is derived from an EMBL/GenBank/DDBJ whole genome shotgun (WGS) entry which is preliminary data.</text>
</comment>
<dbReference type="Proteomes" id="UP000828941">
    <property type="component" value="Chromosome 9"/>
</dbReference>
<proteinExistence type="predicted"/>
<evidence type="ECO:0000313" key="2">
    <source>
        <dbReference type="Proteomes" id="UP000828941"/>
    </source>
</evidence>
<dbReference type="EMBL" id="CM039434">
    <property type="protein sequence ID" value="KAI4322115.1"/>
    <property type="molecule type" value="Genomic_DNA"/>
</dbReference>
<keyword evidence="2" id="KW-1185">Reference proteome</keyword>
<reference evidence="1 2" key="1">
    <citation type="journal article" date="2022" name="DNA Res.">
        <title>Chromosomal-level genome assembly of the orchid tree Bauhinia variegata (Leguminosae; Cercidoideae) supports the allotetraploid origin hypothesis of Bauhinia.</title>
        <authorList>
            <person name="Zhong Y."/>
            <person name="Chen Y."/>
            <person name="Zheng D."/>
            <person name="Pang J."/>
            <person name="Liu Y."/>
            <person name="Luo S."/>
            <person name="Meng S."/>
            <person name="Qian L."/>
            <person name="Wei D."/>
            <person name="Dai S."/>
            <person name="Zhou R."/>
        </authorList>
    </citation>
    <scope>NUCLEOTIDE SEQUENCE [LARGE SCALE GENOMIC DNA]</scope>
    <source>
        <strain evidence="1">BV-YZ2020</strain>
    </source>
</reference>
<evidence type="ECO:0000313" key="1">
    <source>
        <dbReference type="EMBL" id="KAI4322115.1"/>
    </source>
</evidence>
<sequence>MLGCRDLLELTFERSRKRERQIVARKYGTRSLLVMFNQGWCVGFYKGYSCHFSFLLLQVSWRVPICYCSILLPDSVWANLLAHGVRDLPTCDFERGRGIMLQLIFYQLCFKCCCDFCLLPVKGTPRSREPFSFFLGCSLYFVSETKRFEPGRYRIKNLEVYKPFDPNAIIGH</sequence>
<organism evidence="1 2">
    <name type="scientific">Bauhinia variegata</name>
    <name type="common">Purple orchid tree</name>
    <name type="synonym">Phanera variegata</name>
    <dbReference type="NCBI Taxonomy" id="167791"/>
    <lineage>
        <taxon>Eukaryota</taxon>
        <taxon>Viridiplantae</taxon>
        <taxon>Streptophyta</taxon>
        <taxon>Embryophyta</taxon>
        <taxon>Tracheophyta</taxon>
        <taxon>Spermatophyta</taxon>
        <taxon>Magnoliopsida</taxon>
        <taxon>eudicotyledons</taxon>
        <taxon>Gunneridae</taxon>
        <taxon>Pentapetalae</taxon>
        <taxon>rosids</taxon>
        <taxon>fabids</taxon>
        <taxon>Fabales</taxon>
        <taxon>Fabaceae</taxon>
        <taxon>Cercidoideae</taxon>
        <taxon>Cercideae</taxon>
        <taxon>Bauhiniinae</taxon>
        <taxon>Bauhinia</taxon>
    </lineage>
</organism>
<accession>A0ACB9MGK3</accession>
<name>A0ACB9MGK3_BAUVA</name>